<evidence type="ECO:0000313" key="2">
    <source>
        <dbReference type="EMBL" id="KAF8440866.1"/>
    </source>
</evidence>
<feature type="compositionally biased region" description="Acidic residues" evidence="1">
    <location>
        <begin position="96"/>
        <end position="116"/>
    </location>
</feature>
<comment type="caution">
    <text evidence="2">The sequence shown here is derived from an EMBL/GenBank/DDBJ whole genome shotgun (WGS) entry which is preliminary data.</text>
</comment>
<gene>
    <name evidence="2" type="ORF">L210DRAFT_3538596</name>
</gene>
<dbReference type="EMBL" id="WHUW01000011">
    <property type="protein sequence ID" value="KAF8440866.1"/>
    <property type="molecule type" value="Genomic_DNA"/>
</dbReference>
<organism evidence="2 3">
    <name type="scientific">Boletus edulis BED1</name>
    <dbReference type="NCBI Taxonomy" id="1328754"/>
    <lineage>
        <taxon>Eukaryota</taxon>
        <taxon>Fungi</taxon>
        <taxon>Dikarya</taxon>
        <taxon>Basidiomycota</taxon>
        <taxon>Agaricomycotina</taxon>
        <taxon>Agaricomycetes</taxon>
        <taxon>Agaricomycetidae</taxon>
        <taxon>Boletales</taxon>
        <taxon>Boletineae</taxon>
        <taxon>Boletaceae</taxon>
        <taxon>Boletoideae</taxon>
        <taxon>Boletus</taxon>
    </lineage>
</organism>
<reference evidence="2" key="1">
    <citation type="submission" date="2019-10" db="EMBL/GenBank/DDBJ databases">
        <authorList>
            <consortium name="DOE Joint Genome Institute"/>
            <person name="Kuo A."/>
            <person name="Miyauchi S."/>
            <person name="Kiss E."/>
            <person name="Drula E."/>
            <person name="Kohler A."/>
            <person name="Sanchez-Garcia M."/>
            <person name="Andreopoulos B."/>
            <person name="Barry K.W."/>
            <person name="Bonito G."/>
            <person name="Buee M."/>
            <person name="Carver A."/>
            <person name="Chen C."/>
            <person name="Cichocki N."/>
            <person name="Clum A."/>
            <person name="Culley D."/>
            <person name="Crous P.W."/>
            <person name="Fauchery L."/>
            <person name="Girlanda M."/>
            <person name="Hayes R."/>
            <person name="Keri Z."/>
            <person name="LaButti K."/>
            <person name="Lipzen A."/>
            <person name="Lombard V."/>
            <person name="Magnuson J."/>
            <person name="Maillard F."/>
            <person name="Morin E."/>
            <person name="Murat C."/>
            <person name="Nolan M."/>
            <person name="Ohm R."/>
            <person name="Pangilinan J."/>
            <person name="Pereira M."/>
            <person name="Perotto S."/>
            <person name="Peter M."/>
            <person name="Riley R."/>
            <person name="Sitrit Y."/>
            <person name="Stielow B."/>
            <person name="Szollosi G."/>
            <person name="Zifcakova L."/>
            <person name="Stursova M."/>
            <person name="Spatafora J.W."/>
            <person name="Tedersoo L."/>
            <person name="Vaario L.-M."/>
            <person name="Yamada A."/>
            <person name="Yan M."/>
            <person name="Wang P."/>
            <person name="Xu J."/>
            <person name="Bruns T."/>
            <person name="Baldrian P."/>
            <person name="Vilgalys R."/>
            <person name="Henrissat B."/>
            <person name="Grigoriev I.V."/>
            <person name="Hibbett D."/>
            <person name="Nagy L.G."/>
            <person name="Martin F.M."/>
        </authorList>
    </citation>
    <scope>NUCLEOTIDE SEQUENCE</scope>
    <source>
        <strain evidence="2">BED1</strain>
    </source>
</reference>
<keyword evidence="3" id="KW-1185">Reference proteome</keyword>
<dbReference type="Proteomes" id="UP001194468">
    <property type="component" value="Unassembled WGS sequence"/>
</dbReference>
<reference evidence="2" key="2">
    <citation type="journal article" date="2020" name="Nat. Commun.">
        <title>Large-scale genome sequencing of mycorrhizal fungi provides insights into the early evolution of symbiotic traits.</title>
        <authorList>
            <person name="Miyauchi S."/>
            <person name="Kiss E."/>
            <person name="Kuo A."/>
            <person name="Drula E."/>
            <person name="Kohler A."/>
            <person name="Sanchez-Garcia M."/>
            <person name="Morin E."/>
            <person name="Andreopoulos B."/>
            <person name="Barry K.W."/>
            <person name="Bonito G."/>
            <person name="Buee M."/>
            <person name="Carver A."/>
            <person name="Chen C."/>
            <person name="Cichocki N."/>
            <person name="Clum A."/>
            <person name="Culley D."/>
            <person name="Crous P.W."/>
            <person name="Fauchery L."/>
            <person name="Girlanda M."/>
            <person name="Hayes R.D."/>
            <person name="Keri Z."/>
            <person name="LaButti K."/>
            <person name="Lipzen A."/>
            <person name="Lombard V."/>
            <person name="Magnuson J."/>
            <person name="Maillard F."/>
            <person name="Murat C."/>
            <person name="Nolan M."/>
            <person name="Ohm R.A."/>
            <person name="Pangilinan J."/>
            <person name="Pereira M.F."/>
            <person name="Perotto S."/>
            <person name="Peter M."/>
            <person name="Pfister S."/>
            <person name="Riley R."/>
            <person name="Sitrit Y."/>
            <person name="Stielow J.B."/>
            <person name="Szollosi G."/>
            <person name="Zifcakova L."/>
            <person name="Stursova M."/>
            <person name="Spatafora J.W."/>
            <person name="Tedersoo L."/>
            <person name="Vaario L.M."/>
            <person name="Yamada A."/>
            <person name="Yan M."/>
            <person name="Wang P."/>
            <person name="Xu J."/>
            <person name="Bruns T."/>
            <person name="Baldrian P."/>
            <person name="Vilgalys R."/>
            <person name="Dunand C."/>
            <person name="Henrissat B."/>
            <person name="Grigoriev I.V."/>
            <person name="Hibbett D."/>
            <person name="Nagy L.G."/>
            <person name="Martin F.M."/>
        </authorList>
    </citation>
    <scope>NUCLEOTIDE SEQUENCE</scope>
    <source>
        <strain evidence="2">BED1</strain>
    </source>
</reference>
<sequence length="116" mass="13730">MFHRLETPSNLPIFKLARGAPPIEHAQSEVIEDDAEDKKVPPRFFDVSYFQGYCEGKVTSESRKTTLEILTREEAEEQRHEYIQRQKEKQERIANGEEEEEDEYDDSEDEEDEFES</sequence>
<evidence type="ECO:0000313" key="3">
    <source>
        <dbReference type="Proteomes" id="UP001194468"/>
    </source>
</evidence>
<evidence type="ECO:0000256" key="1">
    <source>
        <dbReference type="SAM" id="MobiDB-lite"/>
    </source>
</evidence>
<proteinExistence type="predicted"/>
<accession>A0AAD4GF38</accession>
<name>A0AAD4GF38_BOLED</name>
<feature type="region of interest" description="Disordered" evidence="1">
    <location>
        <begin position="75"/>
        <end position="116"/>
    </location>
</feature>
<feature type="compositionally biased region" description="Basic and acidic residues" evidence="1">
    <location>
        <begin position="75"/>
        <end position="95"/>
    </location>
</feature>
<dbReference type="AlphaFoldDB" id="A0AAD4GF38"/>
<protein>
    <submittedName>
        <fullName evidence="2">Uncharacterized protein</fullName>
    </submittedName>
</protein>